<evidence type="ECO:0000256" key="2">
    <source>
        <dbReference type="ARBA" id="ARBA00011322"/>
    </source>
</evidence>
<dbReference type="Pfam" id="PF00149">
    <property type="entry name" value="Metallophos"/>
    <property type="match status" value="1"/>
</dbReference>
<dbReference type="GO" id="GO:0006310">
    <property type="term" value="P:DNA recombination"/>
    <property type="evidence" value="ECO:0007669"/>
    <property type="project" value="UniProtKB-KW"/>
</dbReference>
<dbReference type="GO" id="GO:0008408">
    <property type="term" value="F:3'-5' exonuclease activity"/>
    <property type="evidence" value="ECO:0007669"/>
    <property type="project" value="InterPro"/>
</dbReference>
<gene>
    <name evidence="7" type="primary">sbcD</name>
    <name evidence="11" type="ORF">AAM4_0186</name>
</gene>
<dbReference type="NCBIfam" id="TIGR00619">
    <property type="entry name" value="sbcd"/>
    <property type="match status" value="1"/>
</dbReference>
<dbReference type="PANTHER" id="PTHR30337">
    <property type="entry name" value="COMPONENT OF ATP-DEPENDENT DSDNA EXONUCLEASE"/>
    <property type="match status" value="1"/>
</dbReference>
<evidence type="ECO:0000259" key="9">
    <source>
        <dbReference type="Pfam" id="PF00149"/>
    </source>
</evidence>
<keyword evidence="5 7" id="KW-0378">Hydrolase</keyword>
<evidence type="ECO:0000313" key="11">
    <source>
        <dbReference type="EMBL" id="CED90081.1"/>
    </source>
</evidence>
<dbReference type="InterPro" id="IPR041796">
    <property type="entry name" value="Mre11_N"/>
</dbReference>
<dbReference type="GO" id="GO:0006260">
    <property type="term" value="P:DNA replication"/>
    <property type="evidence" value="ECO:0007669"/>
    <property type="project" value="UniProtKB-KW"/>
</dbReference>
<feature type="region of interest" description="Disordered" evidence="8">
    <location>
        <begin position="170"/>
        <end position="203"/>
    </location>
</feature>
<protein>
    <recommendedName>
        <fullName evidence="3 7">Nuclease SbcCD subunit D</fullName>
    </recommendedName>
</protein>
<evidence type="ECO:0000256" key="4">
    <source>
        <dbReference type="ARBA" id="ARBA00022722"/>
    </source>
</evidence>
<dbReference type="InterPro" id="IPR004593">
    <property type="entry name" value="SbcD"/>
</dbReference>
<comment type="similarity">
    <text evidence="1 7">Belongs to the SbcD family.</text>
</comment>
<keyword evidence="7" id="KW-0235">DNA replication</keyword>
<dbReference type="CDD" id="cd00840">
    <property type="entry name" value="MPP_Mre11_N"/>
    <property type="match status" value="1"/>
</dbReference>
<dbReference type="InterPro" id="IPR029052">
    <property type="entry name" value="Metallo-depent_PP-like"/>
</dbReference>
<dbReference type="SUPFAM" id="SSF56300">
    <property type="entry name" value="Metallo-dependent phosphatases"/>
    <property type="match status" value="1"/>
</dbReference>
<evidence type="ECO:0000256" key="1">
    <source>
        <dbReference type="ARBA" id="ARBA00010555"/>
    </source>
</evidence>
<dbReference type="InterPro" id="IPR004843">
    <property type="entry name" value="Calcineurin-like_PHP"/>
</dbReference>
<comment type="subunit">
    <text evidence="2 7">Heterodimer of SbcC and SbcD.</text>
</comment>
<accession>A0A1L7R8G6</accession>
<name>A0A1L7R8G6_9ACTO</name>
<keyword evidence="7" id="KW-0255">Endonuclease</keyword>
<comment type="function">
    <text evidence="7">SbcCD cleaves DNA hairpin structures. These structures can inhibit DNA replication and are intermediates in certain DNA recombination reactions. The complex acts as a 3'-&gt;5' double strand exonuclease that can open hairpins. It also has a 5' single-strand endonuclease activity.</text>
</comment>
<dbReference type="GO" id="GO:0004519">
    <property type="term" value="F:endonuclease activity"/>
    <property type="evidence" value="ECO:0007669"/>
    <property type="project" value="UniProtKB-KW"/>
</dbReference>
<sequence length="479" mass="50620">MRILHTSDWHLGRTFHGRVLDDAQATFADHLIELVDSEQVDAVVISGDVYDRAIPPTAAVRLLDDTLCRLADRTRVVLTPGNHDSAQRLGFAAALLREGLDLRVRVADVDRPVIIPDAAGRPGLYVYALPYLDPDAARVSLPRLLAERLGEGEGSGVRGDDAAPADLAVLSPADGESPASASDVDSPSRADSPSQAGSGLLPRSHEAVVSGALRLVAHDLAERRADDAARVPALAMAHAFVVGAQASPDSERDIRVGGVDSVPTGVFTTLGGSPLAGASGGLDYVALGHLHRPQELHGPARNRGADGAQAVAEAAGTGASHPRLVYSGSPLPFSFPEADAAKSSVLLELDASGVTRLERIPTPTPYRPTTLRGTLEELLAPANAAHATDWIRVELTGPMPSGTMAQLKDRFPNLLAFSHARPEREQREAITISRASDPVEVADRFLAEMLGDAPSPAQHAIMSEVYDAARRQTSSKEER</sequence>
<organism evidence="11">
    <name type="scientific">Actinomyces succiniciruminis</name>
    <dbReference type="NCBI Taxonomy" id="1522002"/>
    <lineage>
        <taxon>Bacteria</taxon>
        <taxon>Bacillati</taxon>
        <taxon>Actinomycetota</taxon>
        <taxon>Actinomycetes</taxon>
        <taxon>Actinomycetales</taxon>
        <taxon>Actinomycetaceae</taxon>
        <taxon>Actinomyces</taxon>
    </lineage>
</organism>
<evidence type="ECO:0000256" key="7">
    <source>
        <dbReference type="RuleBase" id="RU363069"/>
    </source>
</evidence>
<evidence type="ECO:0000256" key="3">
    <source>
        <dbReference type="ARBA" id="ARBA00013365"/>
    </source>
</evidence>
<feature type="domain" description="Calcineurin-like phosphoesterase" evidence="9">
    <location>
        <begin position="1"/>
        <end position="89"/>
    </location>
</feature>
<feature type="compositionally biased region" description="Low complexity" evidence="8">
    <location>
        <begin position="177"/>
        <end position="194"/>
    </location>
</feature>
<feature type="region of interest" description="Disordered" evidence="8">
    <location>
        <begin position="457"/>
        <end position="479"/>
    </location>
</feature>
<evidence type="ECO:0000256" key="6">
    <source>
        <dbReference type="ARBA" id="ARBA00022839"/>
    </source>
</evidence>
<dbReference type="RefSeq" id="WP_210578341.1">
    <property type="nucleotide sequence ID" value="NZ_LK995465.1"/>
</dbReference>
<keyword evidence="4 7" id="KW-0540">Nuclease</keyword>
<evidence type="ECO:0000256" key="8">
    <source>
        <dbReference type="SAM" id="MobiDB-lite"/>
    </source>
</evidence>
<proteinExistence type="inferred from homology"/>
<dbReference type="InterPro" id="IPR026843">
    <property type="entry name" value="SbcD_C"/>
</dbReference>
<feature type="compositionally biased region" description="Basic and acidic residues" evidence="8">
    <location>
        <begin position="467"/>
        <end position="479"/>
    </location>
</feature>
<dbReference type="InterPro" id="IPR050535">
    <property type="entry name" value="DNA_Repair-Maintenance_Comp"/>
</dbReference>
<keyword evidence="6 7" id="KW-0269">Exonuclease</keyword>
<reference evidence="11" key="1">
    <citation type="submission" date="2014-07" db="EMBL/GenBank/DDBJ databases">
        <authorList>
            <person name="Zhang J.E."/>
            <person name="Yang H."/>
            <person name="Guo J."/>
            <person name="Deng Z."/>
            <person name="Luo H."/>
            <person name="Luo M."/>
            <person name="Zhao B."/>
        </authorList>
    </citation>
    <scope>NUCLEOTIDE SEQUENCE</scope>
    <source>
        <strain evidence="11">AM4</strain>
    </source>
</reference>
<keyword evidence="7" id="KW-0233">DNA recombination</keyword>
<evidence type="ECO:0000259" key="10">
    <source>
        <dbReference type="Pfam" id="PF12320"/>
    </source>
</evidence>
<feature type="domain" description="Nuclease SbcCD subunit D C-terminal" evidence="10">
    <location>
        <begin position="370"/>
        <end position="449"/>
    </location>
</feature>
<evidence type="ECO:0000256" key="5">
    <source>
        <dbReference type="ARBA" id="ARBA00022801"/>
    </source>
</evidence>
<dbReference type="PANTHER" id="PTHR30337:SF0">
    <property type="entry name" value="NUCLEASE SBCCD SUBUNIT D"/>
    <property type="match status" value="1"/>
</dbReference>
<dbReference type="EMBL" id="LK995465">
    <property type="protein sequence ID" value="CED90081.1"/>
    <property type="molecule type" value="Genomic_DNA"/>
</dbReference>
<dbReference type="Gene3D" id="3.60.21.10">
    <property type="match status" value="1"/>
</dbReference>
<dbReference type="AlphaFoldDB" id="A0A1L7R8G6"/>
<dbReference type="Pfam" id="PF12320">
    <property type="entry name" value="SbcD_C"/>
    <property type="match status" value="1"/>
</dbReference>